<evidence type="ECO:0000313" key="13">
    <source>
        <dbReference type="Proteomes" id="UP001257277"/>
    </source>
</evidence>
<dbReference type="GO" id="GO:0004746">
    <property type="term" value="F:riboflavin synthase activity"/>
    <property type="evidence" value="ECO:0007669"/>
    <property type="project" value="UniProtKB-EC"/>
</dbReference>
<proteinExistence type="predicted"/>
<dbReference type="PANTHER" id="PTHR21098">
    <property type="entry name" value="RIBOFLAVIN SYNTHASE ALPHA CHAIN"/>
    <property type="match status" value="1"/>
</dbReference>
<dbReference type="RefSeq" id="WP_349241907.1">
    <property type="nucleotide sequence ID" value="NZ_JAVTTO010000003.1"/>
</dbReference>
<name>A0ABU3LFZ2_9FLAO</name>
<evidence type="ECO:0000256" key="6">
    <source>
        <dbReference type="ARBA" id="ARBA00022619"/>
    </source>
</evidence>
<comment type="function">
    <text evidence="2">Catalyzes the dismutation of two molecules of 6,7-dimethyl-8-ribityllumazine, resulting in the formation of riboflavin and 5-amino-6-(D-ribitylamino)uracil.</text>
</comment>
<evidence type="ECO:0000259" key="11">
    <source>
        <dbReference type="PROSITE" id="PS51177"/>
    </source>
</evidence>
<dbReference type="EMBL" id="JAVTTO010000003">
    <property type="protein sequence ID" value="MDT7832649.1"/>
    <property type="molecule type" value="Genomic_DNA"/>
</dbReference>
<dbReference type="Proteomes" id="UP001257277">
    <property type="component" value="Unassembled WGS sequence"/>
</dbReference>
<evidence type="ECO:0000256" key="10">
    <source>
        <dbReference type="PROSITE-ProRule" id="PRU00524"/>
    </source>
</evidence>
<evidence type="ECO:0000256" key="7">
    <source>
        <dbReference type="ARBA" id="ARBA00022679"/>
    </source>
</evidence>
<evidence type="ECO:0000256" key="9">
    <source>
        <dbReference type="NCBIfam" id="TIGR00187"/>
    </source>
</evidence>
<accession>A0ABU3LFZ2</accession>
<evidence type="ECO:0000313" key="12">
    <source>
        <dbReference type="EMBL" id="MDT7832649.1"/>
    </source>
</evidence>
<comment type="caution">
    <text evidence="12">The sequence shown here is derived from an EMBL/GenBank/DDBJ whole genome shotgun (WGS) entry which is preliminary data.</text>
</comment>
<comment type="catalytic activity">
    <reaction evidence="1">
        <text>2 6,7-dimethyl-8-(1-D-ribityl)lumazine + H(+) = 5-amino-6-(D-ribitylamino)uracil + riboflavin</text>
        <dbReference type="Rhea" id="RHEA:20772"/>
        <dbReference type="ChEBI" id="CHEBI:15378"/>
        <dbReference type="ChEBI" id="CHEBI:15934"/>
        <dbReference type="ChEBI" id="CHEBI:57986"/>
        <dbReference type="ChEBI" id="CHEBI:58201"/>
        <dbReference type="EC" id="2.5.1.9"/>
    </reaction>
</comment>
<dbReference type="NCBIfam" id="NF006767">
    <property type="entry name" value="PRK09289.1"/>
    <property type="match status" value="1"/>
</dbReference>
<dbReference type="Gene3D" id="2.40.30.20">
    <property type="match status" value="2"/>
</dbReference>
<feature type="repeat" description="Lumazine-binding" evidence="10">
    <location>
        <begin position="96"/>
        <end position="191"/>
    </location>
</feature>
<dbReference type="CDD" id="cd00402">
    <property type="entry name" value="Riboflavin_synthase_like"/>
    <property type="match status" value="1"/>
</dbReference>
<dbReference type="InterPro" id="IPR001783">
    <property type="entry name" value="Lumazine-bd"/>
</dbReference>
<gene>
    <name evidence="12" type="ORF">RQM59_09675</name>
</gene>
<keyword evidence="13" id="KW-1185">Reference proteome</keyword>
<dbReference type="PIRSF" id="PIRSF000498">
    <property type="entry name" value="Riboflavin_syn_A"/>
    <property type="match status" value="1"/>
</dbReference>
<evidence type="ECO:0000256" key="5">
    <source>
        <dbReference type="ARBA" id="ARBA00013950"/>
    </source>
</evidence>
<evidence type="ECO:0000256" key="4">
    <source>
        <dbReference type="ARBA" id="ARBA00012827"/>
    </source>
</evidence>
<evidence type="ECO:0000256" key="3">
    <source>
        <dbReference type="ARBA" id="ARBA00004887"/>
    </source>
</evidence>
<feature type="domain" description="Lumazine-binding" evidence="11">
    <location>
        <begin position="96"/>
        <end position="191"/>
    </location>
</feature>
<keyword evidence="6" id="KW-0686">Riboflavin biosynthesis</keyword>
<organism evidence="12 13">
    <name type="scientific">Asprobacillus argus</name>
    <dbReference type="NCBI Taxonomy" id="3076534"/>
    <lineage>
        <taxon>Bacteria</taxon>
        <taxon>Pseudomonadati</taxon>
        <taxon>Bacteroidota</taxon>
        <taxon>Flavobacteriia</taxon>
        <taxon>Flavobacteriales</taxon>
        <taxon>Flavobacteriaceae</taxon>
        <taxon>Asprobacillus</taxon>
    </lineage>
</organism>
<dbReference type="InterPro" id="IPR023366">
    <property type="entry name" value="ATP_synth_asu-like_sf"/>
</dbReference>
<dbReference type="NCBIfam" id="TIGR00187">
    <property type="entry name" value="ribE"/>
    <property type="match status" value="1"/>
</dbReference>
<dbReference type="InterPro" id="IPR026017">
    <property type="entry name" value="Lumazine-bd_dom"/>
</dbReference>
<feature type="domain" description="Lumazine-binding" evidence="11">
    <location>
        <begin position="1"/>
        <end position="95"/>
    </location>
</feature>
<evidence type="ECO:0000256" key="2">
    <source>
        <dbReference type="ARBA" id="ARBA00002803"/>
    </source>
</evidence>
<protein>
    <recommendedName>
        <fullName evidence="5 9">Riboflavin synthase</fullName>
        <ecNumber evidence="4 9">2.5.1.9</ecNumber>
    </recommendedName>
</protein>
<dbReference type="Pfam" id="PF00677">
    <property type="entry name" value="Lum_binding"/>
    <property type="match status" value="2"/>
</dbReference>
<reference evidence="12 13" key="1">
    <citation type="submission" date="2023-09" db="EMBL/GenBank/DDBJ databases">
        <title>Novel taxa isolated from Blanes Bay.</title>
        <authorList>
            <person name="Rey-Velasco X."/>
            <person name="Lucena T."/>
        </authorList>
    </citation>
    <scope>NUCLEOTIDE SEQUENCE [LARGE SCALE GENOMIC DNA]</scope>
    <source>
        <strain evidence="12 13">S356</strain>
    </source>
</reference>
<evidence type="ECO:0000256" key="1">
    <source>
        <dbReference type="ARBA" id="ARBA00000968"/>
    </source>
</evidence>
<dbReference type="PANTHER" id="PTHR21098:SF12">
    <property type="entry name" value="RIBOFLAVIN SYNTHASE"/>
    <property type="match status" value="1"/>
</dbReference>
<sequence length="195" mass="21651">MFTGIIESLGVVKSITKDQENVHFTIESDITNELKIDQSVAHNGVCLTVVDIQNRDYVVTAIKETLVKTNLHSLKIDDVVNLERAMKLGERLDGHIVQGHVDTTGVCIGKEDEEGSTLFTFTYSSQNDITIEKGSITVNGVSLTVVNSKRSEFSVAIIPYTLEHTMFKNLQIDDSVNLEFDVIGKYVAKLFANNR</sequence>
<dbReference type="InterPro" id="IPR017938">
    <property type="entry name" value="Riboflavin_synthase-like_b-brl"/>
</dbReference>
<dbReference type="EC" id="2.5.1.9" evidence="4 9"/>
<keyword evidence="7 12" id="KW-0808">Transferase</keyword>
<dbReference type="SUPFAM" id="SSF63380">
    <property type="entry name" value="Riboflavin synthase domain-like"/>
    <property type="match status" value="2"/>
</dbReference>
<keyword evidence="8" id="KW-0677">Repeat</keyword>
<comment type="pathway">
    <text evidence="3">Cofactor biosynthesis; riboflavin biosynthesis; riboflavin from 2-hydroxy-3-oxobutyl phosphate and 5-amino-6-(D-ribitylamino)uracil: step 2/2.</text>
</comment>
<feature type="repeat" description="Lumazine-binding" evidence="10">
    <location>
        <begin position="1"/>
        <end position="95"/>
    </location>
</feature>
<evidence type="ECO:0000256" key="8">
    <source>
        <dbReference type="ARBA" id="ARBA00022737"/>
    </source>
</evidence>
<dbReference type="PROSITE" id="PS51177">
    <property type="entry name" value="LUMAZINE_BIND"/>
    <property type="match status" value="2"/>
</dbReference>